<comment type="caution">
    <text evidence="2">The sequence shown here is derived from an EMBL/GenBank/DDBJ whole genome shotgun (WGS) entry which is preliminary data.</text>
</comment>
<dbReference type="InterPro" id="IPR027417">
    <property type="entry name" value="P-loop_NTPase"/>
</dbReference>
<keyword evidence="3" id="KW-1185">Reference proteome</keyword>
<dbReference type="SUPFAM" id="SSF52540">
    <property type="entry name" value="P-loop containing nucleoside triphosphate hydrolases"/>
    <property type="match status" value="1"/>
</dbReference>
<accession>A0A5C8HNY4</accession>
<name>A0A5C8HNY4_9MICO</name>
<organism evidence="2 3">
    <name type="scientific">Microbacterium mitrae</name>
    <dbReference type="NCBI Taxonomy" id="664640"/>
    <lineage>
        <taxon>Bacteria</taxon>
        <taxon>Bacillati</taxon>
        <taxon>Actinomycetota</taxon>
        <taxon>Actinomycetes</taxon>
        <taxon>Micrococcales</taxon>
        <taxon>Microbacteriaceae</taxon>
        <taxon>Microbacterium</taxon>
    </lineage>
</organism>
<evidence type="ECO:0000313" key="2">
    <source>
        <dbReference type="EMBL" id="TXK05796.1"/>
    </source>
</evidence>
<proteinExistence type="predicted"/>
<reference evidence="2 3" key="1">
    <citation type="submission" date="2019-08" db="EMBL/GenBank/DDBJ databases">
        <authorList>
            <person name="Dong K."/>
        </authorList>
    </citation>
    <scope>NUCLEOTIDE SEQUENCE [LARGE SCALE GENOMIC DNA]</scope>
    <source>
        <strain evidence="2 3">M4-8</strain>
    </source>
</reference>
<protein>
    <submittedName>
        <fullName evidence="2">AAA family ATPase</fullName>
    </submittedName>
</protein>
<evidence type="ECO:0000259" key="1">
    <source>
        <dbReference type="Pfam" id="PF13521"/>
    </source>
</evidence>
<feature type="domain" description="NadR/Ttd14 AAA" evidence="1">
    <location>
        <begin position="2"/>
        <end position="164"/>
    </location>
</feature>
<dbReference type="Pfam" id="PF13521">
    <property type="entry name" value="AAA_28"/>
    <property type="match status" value="1"/>
</dbReference>
<dbReference type="RefSeq" id="WP_147824607.1">
    <property type="nucleotide sequence ID" value="NZ_BAAARG010000001.1"/>
</dbReference>
<gene>
    <name evidence="2" type="ORF">FVP60_02065</name>
</gene>
<dbReference type="Gene3D" id="3.40.50.300">
    <property type="entry name" value="P-loop containing nucleotide triphosphate hydrolases"/>
    <property type="match status" value="1"/>
</dbReference>
<dbReference type="EMBL" id="VRSW01000001">
    <property type="protein sequence ID" value="TXK05796.1"/>
    <property type="molecule type" value="Genomic_DNA"/>
</dbReference>
<dbReference type="OrthoDB" id="7351510at2"/>
<dbReference type="AlphaFoldDB" id="A0A5C8HNY4"/>
<dbReference type="Proteomes" id="UP000321196">
    <property type="component" value="Unassembled WGS sequence"/>
</dbReference>
<dbReference type="InterPro" id="IPR038727">
    <property type="entry name" value="NadR/Ttd14_AAA_dom"/>
</dbReference>
<evidence type="ECO:0000313" key="3">
    <source>
        <dbReference type="Proteomes" id="UP000321196"/>
    </source>
</evidence>
<sequence length="178" mass="19123">MRVVISGTHGSGKSTLLADFASGHAGWRTLADPFEDIDVAEQSPGAATYFAQLRIAAARLLAPTDGPLIAERGPLDFLAYLQALDDLARPGRSSELLAQGYRLAERAMVNVDLLILLPLNARDAIQIPSDEDLELRDAMDAALLELADDADLTAGAQVVEITGERSHRLAQLEHAIDR</sequence>